<feature type="region of interest" description="Disordered" evidence="2">
    <location>
        <begin position="1"/>
        <end position="233"/>
    </location>
</feature>
<dbReference type="GeneID" id="87817602"/>
<proteinExistence type="predicted"/>
<dbReference type="SMART" id="SM00355">
    <property type="entry name" value="ZnF_C2H2"/>
    <property type="match status" value="2"/>
</dbReference>
<dbReference type="EMBL" id="MU853591">
    <property type="protein sequence ID" value="KAK4142973.1"/>
    <property type="molecule type" value="Genomic_DNA"/>
</dbReference>
<dbReference type="AlphaFoldDB" id="A0AAN6ZM51"/>
<evidence type="ECO:0000313" key="4">
    <source>
        <dbReference type="EMBL" id="KAK4142973.1"/>
    </source>
</evidence>
<organism evidence="4 5">
    <name type="scientific">Dichotomopilus funicola</name>
    <dbReference type="NCBI Taxonomy" id="1934379"/>
    <lineage>
        <taxon>Eukaryota</taxon>
        <taxon>Fungi</taxon>
        <taxon>Dikarya</taxon>
        <taxon>Ascomycota</taxon>
        <taxon>Pezizomycotina</taxon>
        <taxon>Sordariomycetes</taxon>
        <taxon>Sordariomycetidae</taxon>
        <taxon>Sordariales</taxon>
        <taxon>Chaetomiaceae</taxon>
        <taxon>Dichotomopilus</taxon>
    </lineage>
</organism>
<keyword evidence="1" id="KW-0862">Zinc</keyword>
<keyword evidence="1" id="KW-0863">Zinc-finger</keyword>
<dbReference type="PROSITE" id="PS00028">
    <property type="entry name" value="ZINC_FINGER_C2H2_1"/>
    <property type="match status" value="1"/>
</dbReference>
<gene>
    <name evidence="4" type="ORF">C8A04DRAFT_29373</name>
</gene>
<reference evidence="4" key="1">
    <citation type="journal article" date="2023" name="Mol. Phylogenet. Evol.">
        <title>Genome-scale phylogeny and comparative genomics of the fungal order Sordariales.</title>
        <authorList>
            <person name="Hensen N."/>
            <person name="Bonometti L."/>
            <person name="Westerberg I."/>
            <person name="Brannstrom I.O."/>
            <person name="Guillou S."/>
            <person name="Cros-Aarteil S."/>
            <person name="Calhoun S."/>
            <person name="Haridas S."/>
            <person name="Kuo A."/>
            <person name="Mondo S."/>
            <person name="Pangilinan J."/>
            <person name="Riley R."/>
            <person name="LaButti K."/>
            <person name="Andreopoulos B."/>
            <person name="Lipzen A."/>
            <person name="Chen C."/>
            <person name="Yan M."/>
            <person name="Daum C."/>
            <person name="Ng V."/>
            <person name="Clum A."/>
            <person name="Steindorff A."/>
            <person name="Ohm R.A."/>
            <person name="Martin F."/>
            <person name="Silar P."/>
            <person name="Natvig D.O."/>
            <person name="Lalanne C."/>
            <person name="Gautier V."/>
            <person name="Ament-Velasquez S.L."/>
            <person name="Kruys A."/>
            <person name="Hutchinson M.I."/>
            <person name="Powell A.J."/>
            <person name="Barry K."/>
            <person name="Miller A.N."/>
            <person name="Grigoriev I.V."/>
            <person name="Debuchy R."/>
            <person name="Gladieux P."/>
            <person name="Hiltunen Thoren M."/>
            <person name="Johannesson H."/>
        </authorList>
    </citation>
    <scope>NUCLEOTIDE SEQUENCE</scope>
    <source>
        <strain evidence="4">CBS 141.50</strain>
    </source>
</reference>
<feature type="domain" description="C2H2-type" evidence="3">
    <location>
        <begin position="252"/>
        <end position="282"/>
    </location>
</feature>
<feature type="region of interest" description="Disordered" evidence="2">
    <location>
        <begin position="331"/>
        <end position="372"/>
    </location>
</feature>
<dbReference type="Proteomes" id="UP001302676">
    <property type="component" value="Unassembled WGS sequence"/>
</dbReference>
<evidence type="ECO:0000313" key="5">
    <source>
        <dbReference type="Proteomes" id="UP001302676"/>
    </source>
</evidence>
<reference evidence="4" key="2">
    <citation type="submission" date="2023-05" db="EMBL/GenBank/DDBJ databases">
        <authorList>
            <consortium name="Lawrence Berkeley National Laboratory"/>
            <person name="Steindorff A."/>
            <person name="Hensen N."/>
            <person name="Bonometti L."/>
            <person name="Westerberg I."/>
            <person name="Brannstrom I.O."/>
            <person name="Guillou S."/>
            <person name="Cros-Aarteil S."/>
            <person name="Calhoun S."/>
            <person name="Haridas S."/>
            <person name="Kuo A."/>
            <person name="Mondo S."/>
            <person name="Pangilinan J."/>
            <person name="Riley R."/>
            <person name="Labutti K."/>
            <person name="Andreopoulos B."/>
            <person name="Lipzen A."/>
            <person name="Chen C."/>
            <person name="Yanf M."/>
            <person name="Daum C."/>
            <person name="Ng V."/>
            <person name="Clum A."/>
            <person name="Ohm R."/>
            <person name="Martin F."/>
            <person name="Silar P."/>
            <person name="Natvig D."/>
            <person name="Lalanne C."/>
            <person name="Gautier V."/>
            <person name="Ament-Velasquez S.L."/>
            <person name="Kruys A."/>
            <person name="Hutchinson M.I."/>
            <person name="Powell A.J."/>
            <person name="Barry K."/>
            <person name="Miller A.N."/>
            <person name="Grigoriev I.V."/>
            <person name="Debuchy R."/>
            <person name="Gladieux P."/>
            <person name="Thoren M.H."/>
            <person name="Johannesson H."/>
        </authorList>
    </citation>
    <scope>NUCLEOTIDE SEQUENCE</scope>
    <source>
        <strain evidence="4">CBS 141.50</strain>
    </source>
</reference>
<comment type="caution">
    <text evidence="4">The sequence shown here is derived from an EMBL/GenBank/DDBJ whole genome shotgun (WGS) entry which is preliminary data.</text>
</comment>
<evidence type="ECO:0000259" key="3">
    <source>
        <dbReference type="PROSITE" id="PS50157"/>
    </source>
</evidence>
<feature type="compositionally biased region" description="Low complexity" evidence="2">
    <location>
        <begin position="331"/>
        <end position="344"/>
    </location>
</feature>
<dbReference type="PROSITE" id="PS50157">
    <property type="entry name" value="ZINC_FINGER_C2H2_2"/>
    <property type="match status" value="1"/>
</dbReference>
<name>A0AAN6ZM51_9PEZI</name>
<dbReference type="GO" id="GO:0008270">
    <property type="term" value="F:zinc ion binding"/>
    <property type="evidence" value="ECO:0007669"/>
    <property type="project" value="UniProtKB-KW"/>
</dbReference>
<dbReference type="InterPro" id="IPR013087">
    <property type="entry name" value="Znf_C2H2_type"/>
</dbReference>
<evidence type="ECO:0000256" key="2">
    <source>
        <dbReference type="SAM" id="MobiDB-lite"/>
    </source>
</evidence>
<evidence type="ECO:0000256" key="1">
    <source>
        <dbReference type="PROSITE-ProRule" id="PRU00042"/>
    </source>
</evidence>
<feature type="compositionally biased region" description="Low complexity" evidence="2">
    <location>
        <begin position="352"/>
        <end position="372"/>
    </location>
</feature>
<feature type="compositionally biased region" description="Polar residues" evidence="2">
    <location>
        <begin position="120"/>
        <end position="138"/>
    </location>
</feature>
<protein>
    <recommendedName>
        <fullName evidence="3">C2H2-type domain-containing protein</fullName>
    </recommendedName>
</protein>
<sequence length="460" mass="50915">MPYDPDWDPDAIIGSDLVNDPAGGFVSPSPEHDANGYENEDGQEDRKLDVDSRNGNGAVKRPLISTSRIDPPRIPHFPSFKKEESVATPPSRLPFPGASAIRSTPQLEVVLHSSPRRRSFTSVDRPTQDANPETSLVTSDIIPKPSIKREKPPIKAQVASKKPPPPAASVPKTPGSSTTSPQPRKRGRPFGWKPGHGSYAALREGFPPGMVPSMIKPKKLTGEQKVRRKPGRKPVPTARQLYLRLNPQFVVFTCEWKDCPARLQNMETLRKHLFIVHGRPSPSTGESQSTSFPCEWASCTVSPFPTLDTFKSHVETAHLLPYLWHVGDGPQNSTPSPSLSLPSRQPTPPHSTNNATAIANNNPPHPLPHYLFNAHGEQVTPSIHDQQRETDDDRRKRQARINRVVQQRDRNAPEEPDYTAHELEIIGEVARAKRARQKMLGEYADAVLEGGVGGEGWKPY</sequence>
<dbReference type="Gene3D" id="3.30.160.60">
    <property type="entry name" value="Classic Zinc Finger"/>
    <property type="match status" value="1"/>
</dbReference>
<keyword evidence="1" id="KW-0479">Metal-binding</keyword>
<keyword evidence="5" id="KW-1185">Reference proteome</keyword>
<dbReference type="RefSeq" id="XP_062636344.1">
    <property type="nucleotide sequence ID" value="XM_062780989.1"/>
</dbReference>
<accession>A0AAN6ZM51</accession>